<dbReference type="Pfam" id="PF19086">
    <property type="entry name" value="Terpene_syn_C_2"/>
    <property type="match status" value="1"/>
</dbReference>
<proteinExistence type="inferred from homology"/>
<reference evidence="7 8" key="1">
    <citation type="journal article" date="2020" name="ISME J.">
        <title>Uncovering the hidden diversity of litter-decomposition mechanisms in mushroom-forming fungi.</title>
        <authorList>
            <person name="Floudas D."/>
            <person name="Bentzer J."/>
            <person name="Ahren D."/>
            <person name="Johansson T."/>
            <person name="Persson P."/>
            <person name="Tunlid A."/>
        </authorList>
    </citation>
    <scope>NUCLEOTIDE SEQUENCE [LARGE SCALE GENOMIC DNA]</scope>
    <source>
        <strain evidence="7 8">CBS 101986</strain>
    </source>
</reference>
<keyword evidence="3 6" id="KW-0479">Metal-binding</keyword>
<dbReference type="InterPro" id="IPR008949">
    <property type="entry name" value="Isoprenoid_synthase_dom_sf"/>
</dbReference>
<dbReference type="InterPro" id="IPR034686">
    <property type="entry name" value="Terpene_cyclase-like_2"/>
</dbReference>
<evidence type="ECO:0000256" key="5">
    <source>
        <dbReference type="ARBA" id="ARBA00023239"/>
    </source>
</evidence>
<keyword evidence="4 6" id="KW-0460">Magnesium</keyword>
<dbReference type="GO" id="GO:0010333">
    <property type="term" value="F:terpene synthase activity"/>
    <property type="evidence" value="ECO:0007669"/>
    <property type="project" value="InterPro"/>
</dbReference>
<dbReference type="PANTHER" id="PTHR35201">
    <property type="entry name" value="TERPENE SYNTHASE"/>
    <property type="match status" value="1"/>
</dbReference>
<evidence type="ECO:0000313" key="7">
    <source>
        <dbReference type="EMBL" id="KAF5314438.1"/>
    </source>
</evidence>
<protein>
    <recommendedName>
        <fullName evidence="6">Terpene synthase</fullName>
        <ecNumber evidence="6">4.2.3.-</ecNumber>
    </recommendedName>
</protein>
<comment type="cofactor">
    <cofactor evidence="1 6">
        <name>Mg(2+)</name>
        <dbReference type="ChEBI" id="CHEBI:18420"/>
    </cofactor>
</comment>
<keyword evidence="8" id="KW-1185">Reference proteome</keyword>
<comment type="caution">
    <text evidence="7">The sequence shown here is derived from an EMBL/GenBank/DDBJ whole genome shotgun (WGS) entry which is preliminary data.</text>
</comment>
<dbReference type="AlphaFoldDB" id="A0A8H5B1Q5"/>
<dbReference type="PANTHER" id="PTHR35201:SF4">
    <property type="entry name" value="BETA-PINACENE SYNTHASE-RELATED"/>
    <property type="match status" value="1"/>
</dbReference>
<evidence type="ECO:0000256" key="3">
    <source>
        <dbReference type="ARBA" id="ARBA00022723"/>
    </source>
</evidence>
<name>A0A8H5B1Q5_9AGAR</name>
<evidence type="ECO:0000313" key="8">
    <source>
        <dbReference type="Proteomes" id="UP000567179"/>
    </source>
</evidence>
<dbReference type="EMBL" id="JAACJJ010000044">
    <property type="protein sequence ID" value="KAF5314438.1"/>
    <property type="molecule type" value="Genomic_DNA"/>
</dbReference>
<evidence type="ECO:0000256" key="1">
    <source>
        <dbReference type="ARBA" id="ARBA00001946"/>
    </source>
</evidence>
<comment type="similarity">
    <text evidence="2 6">Belongs to the terpene synthase family.</text>
</comment>
<dbReference type="SFLD" id="SFLDS00005">
    <property type="entry name" value="Isoprenoid_Synthase_Type_I"/>
    <property type="match status" value="1"/>
</dbReference>
<dbReference type="OrthoDB" id="6486656at2759"/>
<evidence type="ECO:0000256" key="6">
    <source>
        <dbReference type="RuleBase" id="RU366034"/>
    </source>
</evidence>
<organism evidence="7 8">
    <name type="scientific">Psilocybe cf. subviscida</name>
    <dbReference type="NCBI Taxonomy" id="2480587"/>
    <lineage>
        <taxon>Eukaryota</taxon>
        <taxon>Fungi</taxon>
        <taxon>Dikarya</taxon>
        <taxon>Basidiomycota</taxon>
        <taxon>Agaricomycotina</taxon>
        <taxon>Agaricomycetes</taxon>
        <taxon>Agaricomycetidae</taxon>
        <taxon>Agaricales</taxon>
        <taxon>Agaricineae</taxon>
        <taxon>Strophariaceae</taxon>
        <taxon>Psilocybe</taxon>
    </lineage>
</organism>
<dbReference type="SUPFAM" id="SSF48576">
    <property type="entry name" value="Terpenoid synthases"/>
    <property type="match status" value="1"/>
</dbReference>
<dbReference type="SFLD" id="SFLDG01020">
    <property type="entry name" value="Terpene_Cyclase_Like_2"/>
    <property type="match status" value="1"/>
</dbReference>
<dbReference type="Proteomes" id="UP000567179">
    <property type="component" value="Unassembled WGS sequence"/>
</dbReference>
<dbReference type="Gene3D" id="1.10.600.10">
    <property type="entry name" value="Farnesyl Diphosphate Synthase"/>
    <property type="match status" value="1"/>
</dbReference>
<dbReference type="GO" id="GO:0008299">
    <property type="term" value="P:isoprenoid biosynthetic process"/>
    <property type="evidence" value="ECO:0007669"/>
    <property type="project" value="UniProtKB-ARBA"/>
</dbReference>
<dbReference type="EC" id="4.2.3.-" evidence="6"/>
<gene>
    <name evidence="7" type="ORF">D9619_011871</name>
</gene>
<accession>A0A8H5B1Q5</accession>
<sequence length="364" mass="41722">MSTTEVLNVLSTTQDSTKTLPVTATPAARPPFYILPDTLRNWPYERIISPHYRAAQAESVAWLESFKPFSPAAQKAFNKCDFSLVSALTFPKASFYDLRGCCDLMHTFFTLDEHTDTCNMEDTKIHCEATMDAILHPDKPRPEGEPIIGEIARQFWKRASAYAPQATKERFVKAWRSYLDSVILQASRRDKARYICTIDEYMVARRDNIGSDPSFTFLEMSLQVDIPHHIMEHPTIVALNRDTTDMIVLANDMCSYKKEILVDDADYNAVTVVMHNKKTDVAGGIQWISDIHDEIVEHFLKLRDEVFDKVNFPSYGEEMDRQVEAYVEGLGQWIRGHDEWNFGSGRYFGDEGLEIQRTRKVVIA</sequence>
<keyword evidence="5 6" id="KW-0456">Lyase</keyword>
<evidence type="ECO:0000256" key="4">
    <source>
        <dbReference type="ARBA" id="ARBA00022842"/>
    </source>
</evidence>
<evidence type="ECO:0000256" key="2">
    <source>
        <dbReference type="ARBA" id="ARBA00006333"/>
    </source>
</evidence>
<dbReference type="GO" id="GO:0046872">
    <property type="term" value="F:metal ion binding"/>
    <property type="evidence" value="ECO:0007669"/>
    <property type="project" value="UniProtKB-KW"/>
</dbReference>